<keyword evidence="4 7" id="KW-0597">Phosphoprotein</keyword>
<feature type="domain" description="Histidine kinase" evidence="9">
    <location>
        <begin position="389"/>
        <end position="655"/>
    </location>
</feature>
<keyword evidence="8" id="KW-0812">Transmembrane</keyword>
<evidence type="ECO:0000313" key="11">
    <source>
        <dbReference type="EMBL" id="RDX89612.1"/>
    </source>
</evidence>
<proteinExistence type="predicted"/>
<dbReference type="GO" id="GO:0000155">
    <property type="term" value="F:phosphorelay sensor kinase activity"/>
    <property type="evidence" value="ECO:0007669"/>
    <property type="project" value="InterPro"/>
</dbReference>
<evidence type="ECO:0000259" key="9">
    <source>
        <dbReference type="PROSITE" id="PS50109"/>
    </source>
</evidence>
<dbReference type="Pfam" id="PF00072">
    <property type="entry name" value="Response_reg"/>
    <property type="match status" value="1"/>
</dbReference>
<comment type="catalytic activity">
    <reaction evidence="1">
        <text>ATP + protein L-histidine = ADP + protein N-phospho-L-histidine.</text>
        <dbReference type="EC" id="2.7.13.3"/>
    </reaction>
</comment>
<feature type="transmembrane region" description="Helical" evidence="8">
    <location>
        <begin position="6"/>
        <end position="30"/>
    </location>
</feature>
<dbReference type="EC" id="2.7.13.3" evidence="3"/>
<dbReference type="Proteomes" id="UP000257109">
    <property type="component" value="Unassembled WGS sequence"/>
</dbReference>
<feature type="modified residue" description="4-aspartylphosphate" evidence="7">
    <location>
        <position position="1023"/>
    </location>
</feature>
<dbReference type="Pfam" id="PF02518">
    <property type="entry name" value="HATPase_c"/>
    <property type="match status" value="1"/>
</dbReference>
<feature type="transmembrane region" description="Helical" evidence="8">
    <location>
        <begin position="331"/>
        <end position="351"/>
    </location>
</feature>
<dbReference type="InterPro" id="IPR003661">
    <property type="entry name" value="HisK_dim/P_dom"/>
</dbReference>
<dbReference type="CDD" id="cd00082">
    <property type="entry name" value="HisKA"/>
    <property type="match status" value="1"/>
</dbReference>
<keyword evidence="6" id="KW-0675">Receptor</keyword>
<dbReference type="SMART" id="SM00387">
    <property type="entry name" value="HATPase_c"/>
    <property type="match status" value="1"/>
</dbReference>
<accession>A0A371GGB4</accession>
<evidence type="ECO:0000313" key="12">
    <source>
        <dbReference type="Proteomes" id="UP000257109"/>
    </source>
</evidence>
<dbReference type="InterPro" id="IPR050956">
    <property type="entry name" value="2C_system_His_kinase"/>
</dbReference>
<feature type="domain" description="Response regulatory" evidence="10">
    <location>
        <begin position="966"/>
        <end position="1088"/>
    </location>
</feature>
<sequence>MALRPSSLVVLLAYGALIILFFLTPCWYVLVIRMEKRVNLNSKNIVSQLQSEIEHSAELLHPMKSSSTNLARFLSSAIDTTNISFTDIERKVAPILFQAFETFPYLAQISYIGMEGLFFSYYSDHDEALAMYSNSSSSWGTSNKTYIQPVNGETGQVQGEAIDIRYNPFMNASLIGEALNVSYGLASLETTWGNDGDLLFLSSARITKRGVISLGFSATAITDFVTPIDQQGTRSYLATKDGKVLVQGIQHSPLVISNDSVSFQSVNDPTSNEGTVSCKHEAAAASLNIRDTEYLIHCYTIDIMGIESVYVLAVPQNGLVCFDLNNKKKGLILFVVTMVTIFIAFVSFLFINCRATRREMHLCASLIKQMEATQQAEKKNMNKSIAFASVSHDVRASLAGITGLIDISYELVTPGSELETNLKQMNGCTQDLLGLLNSILDTSKIEAGKMQLEEEEFDLFHLLEDVVDFYHPVAMKKGVDLVFDPCDGSVVTYSCVKGDRGKLKQVLCNLLSNAVKFTDEGHIAVRAWTQKPRLKNSTVTCNQCDFKKYLSCFFRNKNEVHDDVESVHSIQENPQSMDFIFEVDDTGKGIPKENYKSVFENYVQVKETALGQGGTGLGLGIVQSLVRLMLGDIEIVEKDTGEKGTCFRFNVLLTLCDSETMIDGSREGIECGAGESIDGTSSGLRICSMSPRLHIRSSSSPKPEASLVVLLIADEERQRASQRFMERLGIKVKVVKSGKHLFYTLKKIKQKRHRFSESSDSSSGSTSHNSLAIATRVPFSSTDGTEHMALVLKKTDIGSGPGFILIVIDANAGPFSELCGTVSRFKKDLGNPCKVVWLDKPLMRRINFKTLDEDDIVISKPFHGSRLFQAIKLLPEFGGAWQSNPSKAKRESSNERAALKTCKDSSLSKYMPPLLDRSQVPASDESITFQSAEQIWKGKLITPVHQGEIQECGESSGSHKPLRGMKFLIVEDSELLRKLASTTLISLGATMEQCENGEQAVRLVDEGLSRDFPNLPYDYILMDCQMPVMDGLEATKWIREMEKPFGIRIPIIALTAYTEKMTTETGIDFHTVKPIRKEHLLEAIKYIQGKA</sequence>
<dbReference type="InterPro" id="IPR004358">
    <property type="entry name" value="Sig_transdc_His_kin-like_C"/>
</dbReference>
<name>A0A371GGB4_MUCPR</name>
<dbReference type="SMART" id="SM00388">
    <property type="entry name" value="HisKA"/>
    <property type="match status" value="1"/>
</dbReference>
<dbReference type="OrthoDB" id="60033at2759"/>
<keyword evidence="11" id="KW-0418">Kinase</keyword>
<dbReference type="PRINTS" id="PR00344">
    <property type="entry name" value="BCTRLSENSOR"/>
</dbReference>
<evidence type="ECO:0000256" key="6">
    <source>
        <dbReference type="ARBA" id="ARBA00023170"/>
    </source>
</evidence>
<dbReference type="PROSITE" id="PS50109">
    <property type="entry name" value="HIS_KIN"/>
    <property type="match status" value="1"/>
</dbReference>
<reference evidence="11" key="1">
    <citation type="submission" date="2018-05" db="EMBL/GenBank/DDBJ databases">
        <title>Draft genome of Mucuna pruriens seed.</title>
        <authorList>
            <person name="Nnadi N.E."/>
            <person name="Vos R."/>
            <person name="Hasami M.H."/>
            <person name="Devisetty U.K."/>
            <person name="Aguiy J.C."/>
        </authorList>
    </citation>
    <scope>NUCLEOTIDE SEQUENCE [LARGE SCALE GENOMIC DNA]</scope>
    <source>
        <strain evidence="11">JCA_2017</strain>
    </source>
</reference>
<dbReference type="STRING" id="157652.A0A371GGB4"/>
<comment type="subcellular location">
    <subcellularLocation>
        <location evidence="2">Endoplasmic reticulum membrane</location>
        <topology evidence="2">Multi-pass membrane protein</topology>
    </subcellularLocation>
</comment>
<dbReference type="SUPFAM" id="SSF52172">
    <property type="entry name" value="CheY-like"/>
    <property type="match status" value="1"/>
</dbReference>
<dbReference type="Gene3D" id="3.30.565.10">
    <property type="entry name" value="Histidine kinase-like ATPase, C-terminal domain"/>
    <property type="match status" value="1"/>
</dbReference>
<dbReference type="InterPro" id="IPR011006">
    <property type="entry name" value="CheY-like_superfamily"/>
</dbReference>
<dbReference type="Gene3D" id="3.40.50.2300">
    <property type="match status" value="1"/>
</dbReference>
<dbReference type="Gene3D" id="1.10.287.130">
    <property type="match status" value="1"/>
</dbReference>
<evidence type="ECO:0000256" key="5">
    <source>
        <dbReference type="ARBA" id="ARBA00022824"/>
    </source>
</evidence>
<dbReference type="CDD" id="cd17546">
    <property type="entry name" value="REC_hyHK_CKI1_RcsC-like"/>
    <property type="match status" value="1"/>
</dbReference>
<dbReference type="InterPro" id="IPR001789">
    <property type="entry name" value="Sig_transdc_resp-reg_receiver"/>
</dbReference>
<dbReference type="AlphaFoldDB" id="A0A371GGB4"/>
<dbReference type="PANTHER" id="PTHR43719:SF75">
    <property type="entry name" value="HISTIDINE KINASE CKI1"/>
    <property type="match status" value="1"/>
</dbReference>
<dbReference type="InterPro" id="IPR005467">
    <property type="entry name" value="His_kinase_dom"/>
</dbReference>
<organism evidence="11 12">
    <name type="scientific">Mucuna pruriens</name>
    <name type="common">Velvet bean</name>
    <name type="synonym">Dolichos pruriens</name>
    <dbReference type="NCBI Taxonomy" id="157652"/>
    <lineage>
        <taxon>Eukaryota</taxon>
        <taxon>Viridiplantae</taxon>
        <taxon>Streptophyta</taxon>
        <taxon>Embryophyta</taxon>
        <taxon>Tracheophyta</taxon>
        <taxon>Spermatophyta</taxon>
        <taxon>Magnoliopsida</taxon>
        <taxon>eudicotyledons</taxon>
        <taxon>Gunneridae</taxon>
        <taxon>Pentapetalae</taxon>
        <taxon>rosids</taxon>
        <taxon>fabids</taxon>
        <taxon>Fabales</taxon>
        <taxon>Fabaceae</taxon>
        <taxon>Papilionoideae</taxon>
        <taxon>50 kb inversion clade</taxon>
        <taxon>NPAAA clade</taxon>
        <taxon>indigoferoid/millettioid clade</taxon>
        <taxon>Phaseoleae</taxon>
        <taxon>Mucuna</taxon>
    </lineage>
</organism>
<dbReference type="PANTHER" id="PTHR43719">
    <property type="entry name" value="TWO-COMPONENT HISTIDINE KINASE"/>
    <property type="match status" value="1"/>
</dbReference>
<gene>
    <name evidence="11" type="primary">CKI1</name>
    <name evidence="11" type="ORF">CR513_28636</name>
</gene>
<evidence type="ECO:0000256" key="3">
    <source>
        <dbReference type="ARBA" id="ARBA00012438"/>
    </source>
</evidence>
<feature type="non-terminal residue" evidence="11">
    <location>
        <position position="1"/>
    </location>
</feature>
<evidence type="ECO:0000259" key="10">
    <source>
        <dbReference type="PROSITE" id="PS50110"/>
    </source>
</evidence>
<evidence type="ECO:0000256" key="8">
    <source>
        <dbReference type="SAM" id="Phobius"/>
    </source>
</evidence>
<dbReference type="EMBL" id="QJKJ01005623">
    <property type="protein sequence ID" value="RDX89612.1"/>
    <property type="molecule type" value="Genomic_DNA"/>
</dbReference>
<dbReference type="Pfam" id="PF00512">
    <property type="entry name" value="HisKA"/>
    <property type="match status" value="1"/>
</dbReference>
<dbReference type="PROSITE" id="PS50110">
    <property type="entry name" value="RESPONSE_REGULATORY"/>
    <property type="match status" value="1"/>
</dbReference>
<keyword evidence="11" id="KW-0808">Transferase</keyword>
<keyword evidence="5" id="KW-0256">Endoplasmic reticulum</keyword>
<evidence type="ECO:0000256" key="7">
    <source>
        <dbReference type="PROSITE-ProRule" id="PRU00169"/>
    </source>
</evidence>
<comment type="caution">
    <text evidence="11">The sequence shown here is derived from an EMBL/GenBank/DDBJ whole genome shotgun (WGS) entry which is preliminary data.</text>
</comment>
<dbReference type="SUPFAM" id="SSF47384">
    <property type="entry name" value="Homodimeric domain of signal transducing histidine kinase"/>
    <property type="match status" value="1"/>
</dbReference>
<keyword evidence="8" id="KW-1133">Transmembrane helix</keyword>
<evidence type="ECO:0000256" key="2">
    <source>
        <dbReference type="ARBA" id="ARBA00004477"/>
    </source>
</evidence>
<dbReference type="InterPro" id="IPR003594">
    <property type="entry name" value="HATPase_dom"/>
</dbReference>
<keyword evidence="12" id="KW-1185">Reference proteome</keyword>
<protein>
    <recommendedName>
        <fullName evidence="3">histidine kinase</fullName>
        <ecNumber evidence="3">2.7.13.3</ecNumber>
    </recommendedName>
</protein>
<dbReference type="SMART" id="SM00448">
    <property type="entry name" value="REC"/>
    <property type="match status" value="1"/>
</dbReference>
<keyword evidence="8" id="KW-0472">Membrane</keyword>
<dbReference type="SUPFAM" id="SSF55874">
    <property type="entry name" value="ATPase domain of HSP90 chaperone/DNA topoisomerase II/histidine kinase"/>
    <property type="match status" value="1"/>
</dbReference>
<evidence type="ECO:0000256" key="1">
    <source>
        <dbReference type="ARBA" id="ARBA00000085"/>
    </source>
</evidence>
<dbReference type="InterPro" id="IPR036890">
    <property type="entry name" value="HATPase_C_sf"/>
</dbReference>
<dbReference type="InterPro" id="IPR036097">
    <property type="entry name" value="HisK_dim/P_sf"/>
</dbReference>
<evidence type="ECO:0000256" key="4">
    <source>
        <dbReference type="ARBA" id="ARBA00022553"/>
    </source>
</evidence>
<dbReference type="GO" id="GO:0005789">
    <property type="term" value="C:endoplasmic reticulum membrane"/>
    <property type="evidence" value="ECO:0007669"/>
    <property type="project" value="UniProtKB-SubCell"/>
</dbReference>